<protein>
    <submittedName>
        <fullName evidence="7">GntR family transcriptional regulator</fullName>
    </submittedName>
</protein>
<dbReference type="InterPro" id="IPR036388">
    <property type="entry name" value="WH-like_DNA-bd_sf"/>
</dbReference>
<dbReference type="PROSITE" id="PS50949">
    <property type="entry name" value="HTH_GNTR"/>
    <property type="match status" value="1"/>
</dbReference>
<evidence type="ECO:0000313" key="8">
    <source>
        <dbReference type="Proteomes" id="UP000680304"/>
    </source>
</evidence>
<evidence type="ECO:0000259" key="6">
    <source>
        <dbReference type="PROSITE" id="PS50949"/>
    </source>
</evidence>
<sequence>MVIVMNSTDRVPLYQQIQDYVRDLIVSSGLQEGDRIPTEKELMERFQVSKITVVNALTGLANEGLIKRVPGRGSFVSRPETAHPEPDEAERAPSAPVPAGERNVPRHSGFVGIVMPTIEDYFAIRLIGGIQRAILESGYRSMILLTEGSLEREQEAIKTLKEIGAEGMLIFPVDEEQYNEEILSMKLAGFPFVLIDRYLPGVETHYFASDGKLGTAMAVDYLWELGHRDIAICSDSPLQTVTVQERIEGYMNALSAKGALINPALMITGFRVNGADGLEEHPLYRYIRNRMATAYITLNGKLGVHVYRMAERAGLKVPDDLSIISFDDPTSAVEDFSMFTHIRQHEEDMGYQAALKLLEIVRTGHTNKGPFSKMLIQPELVIRQTTGPVRTAAE</sequence>
<dbReference type="InterPro" id="IPR046335">
    <property type="entry name" value="LacI/GalR-like_sensor"/>
</dbReference>
<dbReference type="PANTHER" id="PTHR30146:SF148">
    <property type="entry name" value="HTH-TYPE TRANSCRIPTIONAL REPRESSOR PURR-RELATED"/>
    <property type="match status" value="1"/>
</dbReference>
<dbReference type="CDD" id="cd06267">
    <property type="entry name" value="PBP1_LacI_sugar_binding-like"/>
    <property type="match status" value="1"/>
</dbReference>
<dbReference type="Pfam" id="PF13377">
    <property type="entry name" value="Peripla_BP_3"/>
    <property type="match status" value="1"/>
</dbReference>
<accession>A0ABQ4N0X7</accession>
<keyword evidence="4" id="KW-0804">Transcription</keyword>
<dbReference type="PRINTS" id="PR00035">
    <property type="entry name" value="HTHGNTR"/>
</dbReference>
<comment type="caution">
    <text evidence="7">The sequence shown here is derived from an EMBL/GenBank/DDBJ whole genome shotgun (WGS) entry which is preliminary data.</text>
</comment>
<dbReference type="EMBL" id="BOVJ01000009">
    <property type="protein sequence ID" value="GIQ61792.1"/>
    <property type="molecule type" value="Genomic_DNA"/>
</dbReference>
<dbReference type="InterPro" id="IPR000524">
    <property type="entry name" value="Tscrpt_reg_HTH_GntR"/>
</dbReference>
<keyword evidence="1" id="KW-0678">Repressor</keyword>
<dbReference type="PANTHER" id="PTHR30146">
    <property type="entry name" value="LACI-RELATED TRANSCRIPTIONAL REPRESSOR"/>
    <property type="match status" value="1"/>
</dbReference>
<dbReference type="CDD" id="cd07377">
    <property type="entry name" value="WHTH_GntR"/>
    <property type="match status" value="1"/>
</dbReference>
<dbReference type="Gene3D" id="1.10.10.10">
    <property type="entry name" value="Winged helix-like DNA-binding domain superfamily/Winged helix DNA-binding domain"/>
    <property type="match status" value="1"/>
</dbReference>
<dbReference type="InterPro" id="IPR028082">
    <property type="entry name" value="Peripla_BP_I"/>
</dbReference>
<dbReference type="Gene3D" id="3.40.50.2300">
    <property type="match status" value="2"/>
</dbReference>
<keyword evidence="2" id="KW-0805">Transcription regulation</keyword>
<feature type="compositionally biased region" description="Basic and acidic residues" evidence="5">
    <location>
        <begin position="80"/>
        <end position="91"/>
    </location>
</feature>
<feature type="region of interest" description="Disordered" evidence="5">
    <location>
        <begin position="72"/>
        <end position="102"/>
    </location>
</feature>
<reference evidence="7 8" key="1">
    <citation type="submission" date="2021-04" db="EMBL/GenBank/DDBJ databases">
        <title>Draft genome sequence of Paenibacillus cisolokensis, LC2-13A.</title>
        <authorList>
            <person name="Uke A."/>
            <person name="Chhe C."/>
            <person name="Baramee S."/>
            <person name="Kosugi A."/>
        </authorList>
    </citation>
    <scope>NUCLEOTIDE SEQUENCE [LARGE SCALE GENOMIC DNA]</scope>
    <source>
        <strain evidence="7 8">LC2-13A</strain>
    </source>
</reference>
<dbReference type="InterPro" id="IPR036390">
    <property type="entry name" value="WH_DNA-bd_sf"/>
</dbReference>
<evidence type="ECO:0000256" key="5">
    <source>
        <dbReference type="SAM" id="MobiDB-lite"/>
    </source>
</evidence>
<dbReference type="Proteomes" id="UP000680304">
    <property type="component" value="Unassembled WGS sequence"/>
</dbReference>
<evidence type="ECO:0000256" key="4">
    <source>
        <dbReference type="ARBA" id="ARBA00023163"/>
    </source>
</evidence>
<proteinExistence type="predicted"/>
<dbReference type="SUPFAM" id="SSF46785">
    <property type="entry name" value="Winged helix' DNA-binding domain"/>
    <property type="match status" value="1"/>
</dbReference>
<feature type="domain" description="HTH gntR-type" evidence="6">
    <location>
        <begin position="11"/>
        <end position="79"/>
    </location>
</feature>
<name>A0ABQ4N0X7_9BACL</name>
<evidence type="ECO:0000313" key="7">
    <source>
        <dbReference type="EMBL" id="GIQ61792.1"/>
    </source>
</evidence>
<gene>
    <name evidence="7" type="ORF">PACILC2_03600</name>
</gene>
<dbReference type="SMART" id="SM00345">
    <property type="entry name" value="HTH_GNTR"/>
    <property type="match status" value="1"/>
</dbReference>
<dbReference type="SUPFAM" id="SSF53822">
    <property type="entry name" value="Periplasmic binding protein-like I"/>
    <property type="match status" value="1"/>
</dbReference>
<evidence type="ECO:0000256" key="1">
    <source>
        <dbReference type="ARBA" id="ARBA00022491"/>
    </source>
</evidence>
<keyword evidence="3" id="KW-0238">DNA-binding</keyword>
<evidence type="ECO:0000256" key="3">
    <source>
        <dbReference type="ARBA" id="ARBA00023125"/>
    </source>
</evidence>
<dbReference type="Pfam" id="PF00392">
    <property type="entry name" value="GntR"/>
    <property type="match status" value="1"/>
</dbReference>
<organism evidence="7 8">
    <name type="scientific">Paenibacillus cisolokensis</name>
    <dbReference type="NCBI Taxonomy" id="1658519"/>
    <lineage>
        <taxon>Bacteria</taxon>
        <taxon>Bacillati</taxon>
        <taxon>Bacillota</taxon>
        <taxon>Bacilli</taxon>
        <taxon>Bacillales</taxon>
        <taxon>Paenibacillaceae</taxon>
        <taxon>Paenibacillus</taxon>
    </lineage>
</organism>
<keyword evidence="8" id="KW-1185">Reference proteome</keyword>
<evidence type="ECO:0000256" key="2">
    <source>
        <dbReference type="ARBA" id="ARBA00023015"/>
    </source>
</evidence>